<comment type="similarity">
    <text evidence="1">Belongs to the helicase family.</text>
</comment>
<dbReference type="Proteomes" id="UP001219518">
    <property type="component" value="Unassembled WGS sequence"/>
</dbReference>
<keyword evidence="1 6" id="KW-0347">Helicase</keyword>
<feature type="compositionally biased region" description="Low complexity" evidence="2">
    <location>
        <begin position="1635"/>
        <end position="1647"/>
    </location>
</feature>
<protein>
    <recommendedName>
        <fullName evidence="1">ATP-dependent DNA helicase</fullName>
        <ecNumber evidence="1">5.6.2.3</ecNumber>
    </recommendedName>
</protein>
<feature type="region of interest" description="Disordered" evidence="2">
    <location>
        <begin position="1"/>
        <end position="63"/>
    </location>
</feature>
<evidence type="ECO:0000313" key="7">
    <source>
        <dbReference type="Proteomes" id="UP001219518"/>
    </source>
</evidence>
<feature type="compositionally biased region" description="Polar residues" evidence="2">
    <location>
        <begin position="1648"/>
        <end position="1663"/>
    </location>
</feature>
<dbReference type="CDD" id="cd18809">
    <property type="entry name" value="SF1_C_RecD"/>
    <property type="match status" value="1"/>
</dbReference>
<dbReference type="Pfam" id="PF20209">
    <property type="entry name" value="DUF6570"/>
    <property type="match status" value="1"/>
</dbReference>
<dbReference type="GO" id="GO:0016787">
    <property type="term" value="F:hydrolase activity"/>
    <property type="evidence" value="ECO:0007669"/>
    <property type="project" value="UniProtKB-KW"/>
</dbReference>
<feature type="compositionally biased region" description="Basic and acidic residues" evidence="2">
    <location>
        <begin position="25"/>
        <end position="40"/>
    </location>
</feature>
<reference evidence="6" key="1">
    <citation type="submission" date="2021-07" db="EMBL/GenBank/DDBJ databases">
        <authorList>
            <person name="Catto M.A."/>
            <person name="Jacobson A."/>
            <person name="Kennedy G."/>
            <person name="Labadie P."/>
            <person name="Hunt B.G."/>
            <person name="Srinivasan R."/>
        </authorList>
    </citation>
    <scope>NUCLEOTIDE SEQUENCE</scope>
    <source>
        <strain evidence="6">PL_HMW_Pooled</strain>
        <tissue evidence="6">Head</tissue>
    </source>
</reference>
<feature type="compositionally biased region" description="Low complexity" evidence="2">
    <location>
        <begin position="1594"/>
        <end position="1610"/>
    </location>
</feature>
<dbReference type="InterPro" id="IPR051055">
    <property type="entry name" value="PIF1_helicase"/>
</dbReference>
<accession>A0AAE1L5K2</accession>
<comment type="caution">
    <text evidence="6">The sequence shown here is derived from an EMBL/GenBank/DDBJ whole genome shotgun (WGS) entry which is preliminary data.</text>
</comment>
<dbReference type="EMBL" id="JAHWGI010000018">
    <property type="protein sequence ID" value="KAK3907761.1"/>
    <property type="molecule type" value="Genomic_DNA"/>
</dbReference>
<feature type="compositionally biased region" description="Low complexity" evidence="2">
    <location>
        <begin position="1512"/>
        <end position="1548"/>
    </location>
</feature>
<reference evidence="6" key="2">
    <citation type="journal article" date="2023" name="BMC Genomics">
        <title>Pest status, molecular evolution, and epigenetic factors derived from the genome assembly of Frankliniella fusca, a thysanopteran phytovirus vector.</title>
        <authorList>
            <person name="Catto M.A."/>
            <person name="Labadie P.E."/>
            <person name="Jacobson A.L."/>
            <person name="Kennedy G.G."/>
            <person name="Srinivasan R."/>
            <person name="Hunt B.G."/>
        </authorList>
    </citation>
    <scope>NUCLEOTIDE SEQUENCE</scope>
    <source>
        <strain evidence="6">PL_HMW_Pooled</strain>
    </source>
</reference>
<proteinExistence type="inferred from homology"/>
<dbReference type="InterPro" id="IPR046700">
    <property type="entry name" value="DUF6570"/>
</dbReference>
<name>A0AAE1L5K2_9NEOP</name>
<evidence type="ECO:0000256" key="2">
    <source>
        <dbReference type="SAM" id="MobiDB-lite"/>
    </source>
</evidence>
<dbReference type="GO" id="GO:0005524">
    <property type="term" value="F:ATP binding"/>
    <property type="evidence" value="ECO:0007669"/>
    <property type="project" value="UniProtKB-KW"/>
</dbReference>
<dbReference type="EC" id="5.6.2.3" evidence="1"/>
<dbReference type="InterPro" id="IPR010285">
    <property type="entry name" value="DNA_helicase_pif1-like_DEAD"/>
</dbReference>
<evidence type="ECO:0000259" key="3">
    <source>
        <dbReference type="Pfam" id="PF05970"/>
    </source>
</evidence>
<dbReference type="PANTHER" id="PTHR47642">
    <property type="entry name" value="ATP-DEPENDENT DNA HELICASE"/>
    <property type="match status" value="1"/>
</dbReference>
<evidence type="ECO:0000259" key="5">
    <source>
        <dbReference type="Pfam" id="PF20209"/>
    </source>
</evidence>
<feature type="compositionally biased region" description="Basic residues" evidence="2">
    <location>
        <begin position="1565"/>
        <end position="1579"/>
    </location>
</feature>
<dbReference type="GO" id="GO:0006310">
    <property type="term" value="P:DNA recombination"/>
    <property type="evidence" value="ECO:0007669"/>
    <property type="project" value="UniProtKB-KW"/>
</dbReference>
<sequence length="1795" mass="204574">MDSNSEKFQSEKIKARDRQRKRRACMNDEEKEKIKALDRERKRRKKLEQHKDNSTDSDSDVCSTSFTSKRLKVDSLKKKMEQEMSKYGIDNVDFLFEKKLESLKVIQCHKCDTFIWNTHDKCYCHTHRSVLFSELIDIGEIPPELSGLSYVEELLISKVHPMISIYRLKGGQYSYRGNVINFRQDVSSFCTQIPHAISVVRDLVSVCCSTPTFHKDFIIRRNKVSVALHWLQLNNKYYSDVKIDLNLIKSLPEDGYYTEIVKDPKLVQEEENISSVDDDEEISSPNFVEQDDGIDRVVVPDVTVPSASEQIKHHLKWPQICPDPINEFNTAGYIVQAFPILFPYGRGDYLNVKSRQITARVYFQYLMKKIDRRFSKHKLFPYFALNSIFRWEALSLGTLYMSKKPELKKINIEHLKDMVSESLSLPKSVMIYSSSIRGSRSYWMTRTYELDAVVDRFNLPTIFFSISAADHHWPRQFEIILVTIFITEVLVPFLSAYEYWFRFEWQMRGVAHVHGVLWLSGAPNVTNFDKMTDSEKQNVISYFNTLISAWNPNCNYVVTANHPCRLKVSQVEDELDDLASLVNTVQKHKCTVRCLKMLKKDSKSNPTVECKHHFPHKLQDSSTIEKNDRGHYEFYPRRNDPNINKFNPWTLRIERSNHDFTAILSYNGFVRYISKYASKGEVKSAELLNILKKIVFNSNAGEAVKSVIQKLFMNLAVDRDYSFQEVIHLLKGQKLYQCSRTFVVLNLSDSDWEAKADISVLSTSEPSHLHEIKDPLTSYSARPLKYETLTLLNMMKWFDVRTFKKYTKERIVRIIPRFKQENYSIIEEEIWRQNALLNIPWRNIQDLLVEENWEKTCSLNGITIDMFPYPISIADDELSEDEEEENEDLNNLKQEDWMSICSLSGQSNDSAYELGKRPLDISYPWSNNTCDLYFADLMTNFVSESKKTLQISKATCSVPTLSPDQNYVMTILSRQIDSILDNSSITYKVPRICVCEGFAGSGKSVLLQSMVESVNSKLGCESAWVMAPTGSSALHVNGQTIHSAVRLSWQDVGNMPDLKGETLFKWREKYEKVKFVFIEEYSMVGCKLIYVLHKRLCQLTEKTESFGGLFIWFLGNILQLPPVGDTPWFKDDVTYARDSVVAASLLYKEIDMVCFLSSQLRQKDMHFLLCLEHISNGIISEEDKAVLKSRIKTSSEIEKLDEFADAVHIFSKKKDVDLYNLVKLVKENKPVLRIDAENNSRHAKACSSDQALGLPQILFLSIGCRVMLKRNLWVEGGLVNGAIGTLIDIVYKSPDDESPFALIIKFDSYYGPVMNNGGIPIIRYTNSWYMKNILCSRNMFSIILAYAVTIYKSEGLTLPKVVFHVMSKEMAAGEYYVALSRVKNLSHLYIAYEGAIDDCPLFHLNPLIYKDKLAALEKLKLKVQHSSISSLWNFGKVIKMSDSEEINSAGTGNGTDNISSSSSINTSSLRNTSESGNDSFSNPTTSHPSTSGQSISNATEKPKRKHRKKDNPSTSSSRNQSSSCNSPEAVESSPGPSNSEASTSSASAKSRRRNRKKADPDNKPQKRKRGSSSSRRKRGKADSMETPETNQNYPSSSSSSNSSPPLSSDSNETEASNPPRLDVSLNGSHEESETEQQTLLLNQQEATSAASEQGTSATSEQRTSVASEQQQPSPPASSSSGNENNTGPNNNGDFRSRFNERNTKVVPLRHCSELIVGQLYQILNVQRVNTKFGSAIRAEIVDDRSPVSRSFLYLPSRFRDTSEDDLRQMNEVAARNELFLVYRGRIGRADIVDII</sequence>
<gene>
    <name evidence="6" type="ORF">KUF71_018397</name>
</gene>
<keyword evidence="1" id="KW-0067">ATP-binding</keyword>
<evidence type="ECO:0000259" key="4">
    <source>
        <dbReference type="Pfam" id="PF14214"/>
    </source>
</evidence>
<evidence type="ECO:0000256" key="1">
    <source>
        <dbReference type="RuleBase" id="RU363044"/>
    </source>
</evidence>
<comment type="catalytic activity">
    <reaction evidence="1">
        <text>ATP + H2O = ADP + phosphate + H(+)</text>
        <dbReference type="Rhea" id="RHEA:13065"/>
        <dbReference type="ChEBI" id="CHEBI:15377"/>
        <dbReference type="ChEBI" id="CHEBI:15378"/>
        <dbReference type="ChEBI" id="CHEBI:30616"/>
        <dbReference type="ChEBI" id="CHEBI:43474"/>
        <dbReference type="ChEBI" id="CHEBI:456216"/>
        <dbReference type="EC" id="5.6.2.3"/>
    </reaction>
</comment>
<dbReference type="SUPFAM" id="SSF52540">
    <property type="entry name" value="P-loop containing nucleoside triphosphate hydrolases"/>
    <property type="match status" value="2"/>
</dbReference>
<keyword evidence="1" id="KW-0227">DNA damage</keyword>
<feature type="compositionally biased region" description="Basic and acidic residues" evidence="2">
    <location>
        <begin position="1"/>
        <end position="16"/>
    </location>
</feature>
<comment type="cofactor">
    <cofactor evidence="1">
        <name>Mg(2+)</name>
        <dbReference type="ChEBI" id="CHEBI:18420"/>
    </cofactor>
</comment>
<feature type="domain" description="DUF6570" evidence="5">
    <location>
        <begin position="136"/>
        <end position="244"/>
    </location>
</feature>
<keyword evidence="1" id="KW-0233">DNA recombination</keyword>
<dbReference type="InterPro" id="IPR025476">
    <property type="entry name" value="Helitron_helicase-like"/>
</dbReference>
<feature type="region of interest" description="Disordered" evidence="2">
    <location>
        <begin position="1447"/>
        <end position="1697"/>
    </location>
</feature>
<keyword evidence="1" id="KW-0547">Nucleotide-binding</keyword>
<dbReference type="Pfam" id="PF05970">
    <property type="entry name" value="PIF1"/>
    <property type="match status" value="1"/>
</dbReference>
<dbReference type="GO" id="GO:0000723">
    <property type="term" value="P:telomere maintenance"/>
    <property type="evidence" value="ECO:0007669"/>
    <property type="project" value="InterPro"/>
</dbReference>
<dbReference type="InterPro" id="IPR027417">
    <property type="entry name" value="P-loop_NTPase"/>
</dbReference>
<dbReference type="PANTHER" id="PTHR47642:SF5">
    <property type="entry name" value="ATP-DEPENDENT DNA HELICASE"/>
    <property type="match status" value="1"/>
</dbReference>
<keyword evidence="1" id="KW-0234">DNA repair</keyword>
<feature type="domain" description="Helitron helicase-like" evidence="4">
    <location>
        <begin position="362"/>
        <end position="474"/>
    </location>
</feature>
<dbReference type="GO" id="GO:0043139">
    <property type="term" value="F:5'-3' DNA helicase activity"/>
    <property type="evidence" value="ECO:0007669"/>
    <property type="project" value="UniProtKB-EC"/>
</dbReference>
<dbReference type="GO" id="GO:0006281">
    <property type="term" value="P:DNA repair"/>
    <property type="evidence" value="ECO:0007669"/>
    <property type="project" value="UniProtKB-KW"/>
</dbReference>
<feature type="compositionally biased region" description="Low complexity" evidence="2">
    <location>
        <begin position="1454"/>
        <end position="1468"/>
    </location>
</feature>
<feature type="compositionally biased region" description="Polar residues" evidence="2">
    <location>
        <begin position="1469"/>
        <end position="1499"/>
    </location>
</feature>
<dbReference type="Pfam" id="PF14214">
    <property type="entry name" value="Helitron_like_N"/>
    <property type="match status" value="1"/>
</dbReference>
<keyword evidence="7" id="KW-1185">Reference proteome</keyword>
<dbReference type="Gene3D" id="3.40.50.300">
    <property type="entry name" value="P-loop containing nucleotide triphosphate hydrolases"/>
    <property type="match status" value="1"/>
</dbReference>
<feature type="domain" description="DNA helicase Pif1-like DEAD-box helicase" evidence="3">
    <location>
        <begin position="984"/>
        <end position="1165"/>
    </location>
</feature>
<organism evidence="6 7">
    <name type="scientific">Frankliniella fusca</name>
    <dbReference type="NCBI Taxonomy" id="407009"/>
    <lineage>
        <taxon>Eukaryota</taxon>
        <taxon>Metazoa</taxon>
        <taxon>Ecdysozoa</taxon>
        <taxon>Arthropoda</taxon>
        <taxon>Hexapoda</taxon>
        <taxon>Insecta</taxon>
        <taxon>Pterygota</taxon>
        <taxon>Neoptera</taxon>
        <taxon>Paraneoptera</taxon>
        <taxon>Thysanoptera</taxon>
        <taxon>Terebrantia</taxon>
        <taxon>Thripoidea</taxon>
        <taxon>Thripidae</taxon>
        <taxon>Frankliniella</taxon>
    </lineage>
</organism>
<feature type="compositionally biased region" description="Low complexity" evidence="2">
    <location>
        <begin position="1664"/>
        <end position="1692"/>
    </location>
</feature>
<keyword evidence="1" id="KW-0378">Hydrolase</keyword>
<evidence type="ECO:0000313" key="6">
    <source>
        <dbReference type="EMBL" id="KAK3907761.1"/>
    </source>
</evidence>